<dbReference type="EMBL" id="CAJOBI010138535">
    <property type="protein sequence ID" value="CAF4756878.1"/>
    <property type="molecule type" value="Genomic_DNA"/>
</dbReference>
<sequence>MSSNLKFRLFMIIDLKPRSITGLGTCLASWRLDDSLTTHFIAQSKHSNDFYCFSFEMTNRITIRNNRHGCSFTSHEDEESFSIHSVYIEQFCSQSKKLVSKFILLLITIIFSISNIE</sequence>
<gene>
    <name evidence="2" type="ORF">BYL167_LOCUS50521</name>
    <name evidence="1" type="ORF">SMN809_LOCUS45379</name>
</gene>
<organism evidence="1 3">
    <name type="scientific">Rotaria magnacalcarata</name>
    <dbReference type="NCBI Taxonomy" id="392030"/>
    <lineage>
        <taxon>Eukaryota</taxon>
        <taxon>Metazoa</taxon>
        <taxon>Spiralia</taxon>
        <taxon>Gnathifera</taxon>
        <taxon>Rotifera</taxon>
        <taxon>Eurotatoria</taxon>
        <taxon>Bdelloidea</taxon>
        <taxon>Philodinida</taxon>
        <taxon>Philodinidae</taxon>
        <taxon>Rotaria</taxon>
    </lineage>
</organism>
<dbReference type="Proteomes" id="UP000681967">
    <property type="component" value="Unassembled WGS sequence"/>
</dbReference>
<name>A0A8S3AVE9_9BILA</name>
<protein>
    <submittedName>
        <fullName evidence="1">Uncharacterized protein</fullName>
    </submittedName>
</protein>
<dbReference type="AlphaFoldDB" id="A0A8S3AVE9"/>
<accession>A0A8S3AVE9</accession>
<proteinExistence type="predicted"/>
<evidence type="ECO:0000313" key="3">
    <source>
        <dbReference type="Proteomes" id="UP000676336"/>
    </source>
</evidence>
<evidence type="ECO:0000313" key="1">
    <source>
        <dbReference type="EMBL" id="CAF4756878.1"/>
    </source>
</evidence>
<reference evidence="1" key="1">
    <citation type="submission" date="2021-02" db="EMBL/GenBank/DDBJ databases">
        <authorList>
            <person name="Nowell W R."/>
        </authorList>
    </citation>
    <scope>NUCLEOTIDE SEQUENCE</scope>
</reference>
<dbReference type="EMBL" id="CAJOBH010155090">
    <property type="protein sequence ID" value="CAF4859589.1"/>
    <property type="molecule type" value="Genomic_DNA"/>
</dbReference>
<comment type="caution">
    <text evidence="1">The sequence shown here is derived from an EMBL/GenBank/DDBJ whole genome shotgun (WGS) entry which is preliminary data.</text>
</comment>
<evidence type="ECO:0000313" key="2">
    <source>
        <dbReference type="EMBL" id="CAF4859589.1"/>
    </source>
</evidence>
<dbReference type="Proteomes" id="UP000676336">
    <property type="component" value="Unassembled WGS sequence"/>
</dbReference>